<keyword evidence="8" id="KW-1185">Reference proteome</keyword>
<dbReference type="Proteomes" id="UP000433788">
    <property type="component" value="Unassembled WGS sequence"/>
</dbReference>
<dbReference type="InterPro" id="IPR000092">
    <property type="entry name" value="Polyprenyl_synt"/>
</dbReference>
<keyword evidence="4" id="KW-0479">Metal-binding</keyword>
<dbReference type="AlphaFoldDB" id="A0A6N7QV22"/>
<evidence type="ECO:0000256" key="1">
    <source>
        <dbReference type="ARBA" id="ARBA00001946"/>
    </source>
</evidence>
<dbReference type="InterPro" id="IPR008949">
    <property type="entry name" value="Isoprenoid_synthase_dom_sf"/>
</dbReference>
<organism evidence="7 8">
    <name type="scientific">Spiribacter salilacus</name>
    <dbReference type="NCBI Taxonomy" id="2664894"/>
    <lineage>
        <taxon>Bacteria</taxon>
        <taxon>Pseudomonadati</taxon>
        <taxon>Pseudomonadota</taxon>
        <taxon>Gammaproteobacteria</taxon>
        <taxon>Chromatiales</taxon>
        <taxon>Ectothiorhodospiraceae</taxon>
        <taxon>Spiribacter</taxon>
    </lineage>
</organism>
<gene>
    <name evidence="7" type="ORF">GH984_05550</name>
</gene>
<evidence type="ECO:0000256" key="6">
    <source>
        <dbReference type="RuleBase" id="RU004466"/>
    </source>
</evidence>
<dbReference type="InterPro" id="IPR033749">
    <property type="entry name" value="Polyprenyl_synt_CS"/>
</dbReference>
<dbReference type="GO" id="GO:0008299">
    <property type="term" value="P:isoprenoid biosynthetic process"/>
    <property type="evidence" value="ECO:0007669"/>
    <property type="project" value="InterPro"/>
</dbReference>
<comment type="cofactor">
    <cofactor evidence="1">
        <name>Mg(2+)</name>
        <dbReference type="ChEBI" id="CHEBI:18420"/>
    </cofactor>
</comment>
<accession>A0A6N7QV22</accession>
<evidence type="ECO:0000256" key="4">
    <source>
        <dbReference type="ARBA" id="ARBA00022723"/>
    </source>
</evidence>
<evidence type="ECO:0000313" key="7">
    <source>
        <dbReference type="EMBL" id="MRH78167.1"/>
    </source>
</evidence>
<dbReference type="GO" id="GO:0004659">
    <property type="term" value="F:prenyltransferase activity"/>
    <property type="evidence" value="ECO:0007669"/>
    <property type="project" value="InterPro"/>
</dbReference>
<name>A0A6N7QV22_9GAMM</name>
<dbReference type="PANTHER" id="PTHR12001">
    <property type="entry name" value="GERANYLGERANYL PYROPHOSPHATE SYNTHASE"/>
    <property type="match status" value="1"/>
</dbReference>
<comment type="similarity">
    <text evidence="2 6">Belongs to the FPP/GGPP synthase family.</text>
</comment>
<evidence type="ECO:0000313" key="8">
    <source>
        <dbReference type="Proteomes" id="UP000433788"/>
    </source>
</evidence>
<proteinExistence type="inferred from homology"/>
<reference evidence="7 8" key="1">
    <citation type="submission" date="2019-11" db="EMBL/GenBank/DDBJ databases">
        <authorList>
            <person name="Zhang X.Y."/>
        </authorList>
    </citation>
    <scope>NUCLEOTIDE SEQUENCE [LARGE SCALE GENOMIC DNA]</scope>
    <source>
        <strain evidence="7 8">C176</strain>
    </source>
</reference>
<evidence type="ECO:0000256" key="3">
    <source>
        <dbReference type="ARBA" id="ARBA00022679"/>
    </source>
</evidence>
<comment type="caution">
    <text evidence="7">The sequence shown here is derived from an EMBL/GenBank/DDBJ whole genome shotgun (WGS) entry which is preliminary data.</text>
</comment>
<keyword evidence="5" id="KW-0460">Magnesium</keyword>
<dbReference type="SUPFAM" id="SSF48576">
    <property type="entry name" value="Terpenoid synthases"/>
    <property type="match status" value="1"/>
</dbReference>
<keyword evidence="3 6" id="KW-0808">Transferase</keyword>
<dbReference type="GO" id="GO:0046872">
    <property type="term" value="F:metal ion binding"/>
    <property type="evidence" value="ECO:0007669"/>
    <property type="project" value="UniProtKB-KW"/>
</dbReference>
<protein>
    <submittedName>
        <fullName evidence="7">Polyprenyl diphosphate synthase</fullName>
    </submittedName>
</protein>
<sequence>MANAPDLSLIAAAIMPTSNDLLEKVDHFMVDLLLDLNSSPAQEAGLYHLQTGGGRMRAKLALASASLRLDTSDAVAAASACEFLHNASLIHDDISDRDLFRRGHQTVWAKYGPDVALCTGDLFLAAAFKAATTIKHADVARQITQSLAEHAARVIGGQSLELATPTQSRHWRVRDYLDATQRKTAPLIELAIEIGGTPCRPLAEALGLAYQILDDLDDQPIGSSANKIDPPHGLHAMWHHRSRVKPTDAQWAYNRCLRHVNAALSRANKLNQSMPEPLATEISYLSNQLAQKARRSA</sequence>
<dbReference type="Gene3D" id="1.10.600.10">
    <property type="entry name" value="Farnesyl Diphosphate Synthase"/>
    <property type="match status" value="1"/>
</dbReference>
<dbReference type="EMBL" id="WJPP01000003">
    <property type="protein sequence ID" value="MRH78167.1"/>
    <property type="molecule type" value="Genomic_DNA"/>
</dbReference>
<dbReference type="Pfam" id="PF00348">
    <property type="entry name" value="polyprenyl_synt"/>
    <property type="match status" value="1"/>
</dbReference>
<evidence type="ECO:0000256" key="2">
    <source>
        <dbReference type="ARBA" id="ARBA00006706"/>
    </source>
</evidence>
<evidence type="ECO:0000256" key="5">
    <source>
        <dbReference type="ARBA" id="ARBA00022842"/>
    </source>
</evidence>
<dbReference type="PANTHER" id="PTHR12001:SF69">
    <property type="entry name" value="ALL TRANS-POLYPRENYL-DIPHOSPHATE SYNTHASE PDSS1"/>
    <property type="match status" value="1"/>
</dbReference>
<dbReference type="PROSITE" id="PS00444">
    <property type="entry name" value="POLYPRENYL_SYNTHASE_2"/>
    <property type="match status" value="1"/>
</dbReference>
<dbReference type="PROSITE" id="PS00723">
    <property type="entry name" value="POLYPRENYL_SYNTHASE_1"/>
    <property type="match status" value="1"/>
</dbReference>
<dbReference type="RefSeq" id="WP_153719237.1">
    <property type="nucleotide sequence ID" value="NZ_WJPP01000003.1"/>
</dbReference>